<dbReference type="AlphaFoldDB" id="A0A7R8H0I3"/>
<feature type="region of interest" description="Disordered" evidence="1">
    <location>
        <begin position="1"/>
        <end position="25"/>
    </location>
</feature>
<accession>A0A7R8H0I3</accession>
<feature type="compositionally biased region" description="Basic and acidic residues" evidence="1">
    <location>
        <begin position="1"/>
        <end position="14"/>
    </location>
</feature>
<reference evidence="2" key="1">
    <citation type="submission" date="2021-02" db="EMBL/GenBank/DDBJ databases">
        <authorList>
            <person name="Bekaert M."/>
        </authorList>
    </citation>
    <scope>NUCLEOTIDE SEQUENCE</scope>
    <source>
        <strain evidence="2">IoA-00</strain>
    </source>
</reference>
<evidence type="ECO:0000313" key="2">
    <source>
        <dbReference type="EMBL" id="CAF2790337.1"/>
    </source>
</evidence>
<keyword evidence="3" id="KW-1185">Reference proteome</keyword>
<organism evidence="2 3">
    <name type="scientific">Lepeophtheirus salmonis</name>
    <name type="common">Salmon louse</name>
    <name type="synonym">Caligus salmonis</name>
    <dbReference type="NCBI Taxonomy" id="72036"/>
    <lineage>
        <taxon>Eukaryota</taxon>
        <taxon>Metazoa</taxon>
        <taxon>Ecdysozoa</taxon>
        <taxon>Arthropoda</taxon>
        <taxon>Crustacea</taxon>
        <taxon>Multicrustacea</taxon>
        <taxon>Hexanauplia</taxon>
        <taxon>Copepoda</taxon>
        <taxon>Siphonostomatoida</taxon>
        <taxon>Caligidae</taxon>
        <taxon>Lepeophtheirus</taxon>
    </lineage>
</organism>
<name>A0A7R8H0I3_LEPSM</name>
<dbReference type="Proteomes" id="UP000675881">
    <property type="component" value="Chromosome 10"/>
</dbReference>
<sequence length="136" mass="15071">MRRKEYKPSGKCEVKTSPSVLDPGTMNTSSIRSGVSFTLVRRSISFGVINGYTTKVHQLSSMFPMDLLTETDIAKLKALAGMYAKFVRTHEVAPKAPFTSRINISVMNVKRGVCLNSCMNNLNTASIYKLSLKVFI</sequence>
<gene>
    <name evidence="2" type="ORF">LSAA_2599</name>
</gene>
<evidence type="ECO:0000313" key="3">
    <source>
        <dbReference type="Proteomes" id="UP000675881"/>
    </source>
</evidence>
<proteinExistence type="predicted"/>
<protein>
    <submittedName>
        <fullName evidence="2">(salmon louse) hypothetical protein</fullName>
    </submittedName>
</protein>
<evidence type="ECO:0000256" key="1">
    <source>
        <dbReference type="SAM" id="MobiDB-lite"/>
    </source>
</evidence>
<dbReference type="EMBL" id="HG994589">
    <property type="protein sequence ID" value="CAF2790337.1"/>
    <property type="molecule type" value="Genomic_DNA"/>
</dbReference>